<sequence length="211" mass="21896">AYNRARFAVLGEGRRPRDPRAWGEGRVLGAPGAAAGACRRAVPGRGREGAALHRIPCRHAFEPPAGRDRRPPCGRRAIGRAGAGRGACARARTRAAAGSRRNGSPPRRVHALDGLGARPRAARQLRLLWPGRLPDRGPNDRAQSRAACAGRRRPGAGGAGDEPLAGAVAAAPGGGDLARDVPRPLRRAARGLAAARDHLRRLAGTGSGRGV</sequence>
<protein>
    <submittedName>
        <fullName evidence="2">Uncharacterized protein</fullName>
    </submittedName>
</protein>
<reference evidence="2" key="1">
    <citation type="submission" date="2020-02" db="EMBL/GenBank/DDBJ databases">
        <authorList>
            <person name="Meier V. D."/>
        </authorList>
    </citation>
    <scope>NUCLEOTIDE SEQUENCE</scope>
    <source>
        <strain evidence="2">AVDCRST_MAG19</strain>
    </source>
</reference>
<feature type="non-terminal residue" evidence="2">
    <location>
        <position position="211"/>
    </location>
</feature>
<feature type="compositionally biased region" description="Basic and acidic residues" evidence="1">
    <location>
        <begin position="133"/>
        <end position="143"/>
    </location>
</feature>
<name>A0A6J4VM19_9BACT</name>
<dbReference type="AlphaFoldDB" id="A0A6J4VM19"/>
<feature type="compositionally biased region" description="Low complexity" evidence="1">
    <location>
        <begin position="161"/>
        <end position="171"/>
    </location>
</feature>
<organism evidence="2">
    <name type="scientific">uncultured Thermomicrobiales bacterium</name>
    <dbReference type="NCBI Taxonomy" id="1645740"/>
    <lineage>
        <taxon>Bacteria</taxon>
        <taxon>Pseudomonadati</taxon>
        <taxon>Thermomicrobiota</taxon>
        <taxon>Thermomicrobia</taxon>
        <taxon>Thermomicrobiales</taxon>
        <taxon>environmental samples</taxon>
    </lineage>
</organism>
<feature type="non-terminal residue" evidence="2">
    <location>
        <position position="1"/>
    </location>
</feature>
<dbReference type="EMBL" id="CADCWL010000209">
    <property type="protein sequence ID" value="CAA9579663.1"/>
    <property type="molecule type" value="Genomic_DNA"/>
</dbReference>
<feature type="compositionally biased region" description="Basic and acidic residues" evidence="1">
    <location>
        <begin position="62"/>
        <end position="71"/>
    </location>
</feature>
<feature type="region of interest" description="Disordered" evidence="1">
    <location>
        <begin position="130"/>
        <end position="180"/>
    </location>
</feature>
<evidence type="ECO:0000313" key="2">
    <source>
        <dbReference type="EMBL" id="CAA9579663.1"/>
    </source>
</evidence>
<evidence type="ECO:0000256" key="1">
    <source>
        <dbReference type="SAM" id="MobiDB-lite"/>
    </source>
</evidence>
<accession>A0A6J4VM19</accession>
<proteinExistence type="predicted"/>
<gene>
    <name evidence="2" type="ORF">AVDCRST_MAG19-3718</name>
</gene>
<feature type="compositionally biased region" description="Low complexity" evidence="1">
    <location>
        <begin position="74"/>
        <end position="103"/>
    </location>
</feature>
<feature type="region of interest" description="Disordered" evidence="1">
    <location>
        <begin position="62"/>
        <end position="112"/>
    </location>
</feature>